<evidence type="ECO:0000313" key="2">
    <source>
        <dbReference type="Proteomes" id="UP000198598"/>
    </source>
</evidence>
<dbReference type="EMBL" id="FOLQ01000020">
    <property type="protein sequence ID" value="SFE84050.1"/>
    <property type="molecule type" value="Genomic_DNA"/>
</dbReference>
<accession>A0A1I2DVS9</accession>
<dbReference type="STRING" id="662367.SAMN05216167_12070"/>
<sequence>MHLTSPSLGKRVSLLADHFNIPSSANLHLLTKSTDRYDAEKQRLTV</sequence>
<protein>
    <submittedName>
        <fullName evidence="1">Uncharacterized protein</fullName>
    </submittedName>
</protein>
<keyword evidence="2" id="KW-1185">Reference proteome</keyword>
<dbReference type="Proteomes" id="UP000198598">
    <property type="component" value="Unassembled WGS sequence"/>
</dbReference>
<gene>
    <name evidence="1" type="ORF">SAMN05216167_12070</name>
</gene>
<proteinExistence type="predicted"/>
<dbReference type="AlphaFoldDB" id="A0A1I2DVS9"/>
<organism evidence="1 2">
    <name type="scientific">Spirosoma endophyticum</name>
    <dbReference type="NCBI Taxonomy" id="662367"/>
    <lineage>
        <taxon>Bacteria</taxon>
        <taxon>Pseudomonadati</taxon>
        <taxon>Bacteroidota</taxon>
        <taxon>Cytophagia</taxon>
        <taxon>Cytophagales</taxon>
        <taxon>Cytophagaceae</taxon>
        <taxon>Spirosoma</taxon>
    </lineage>
</organism>
<reference evidence="1 2" key="1">
    <citation type="submission" date="2016-10" db="EMBL/GenBank/DDBJ databases">
        <authorList>
            <person name="de Groot N.N."/>
        </authorList>
    </citation>
    <scope>NUCLEOTIDE SEQUENCE [LARGE SCALE GENOMIC DNA]</scope>
    <source>
        <strain evidence="1 2">DSM 26130</strain>
    </source>
</reference>
<evidence type="ECO:0000313" key="1">
    <source>
        <dbReference type="EMBL" id="SFE84050.1"/>
    </source>
</evidence>
<name>A0A1I2DVS9_9BACT</name>